<dbReference type="AlphaFoldDB" id="A0A8X7BIL6"/>
<name>A0A8X7BIL6_TRICX</name>
<dbReference type="Proteomes" id="UP000887159">
    <property type="component" value="Unassembled WGS sequence"/>
</dbReference>
<gene>
    <name evidence="1" type="ORF">TNCV_4200661</name>
</gene>
<proteinExistence type="predicted"/>
<evidence type="ECO:0000313" key="2">
    <source>
        <dbReference type="Proteomes" id="UP000887159"/>
    </source>
</evidence>
<keyword evidence="2" id="KW-1185">Reference proteome</keyword>
<sequence>MNGVHLALRHEGQKVNRIVMTSEKKGELSSREGVVQKFRFRFLQLSSGGFLNLQIEKFILEIKRSR</sequence>
<dbReference type="EMBL" id="BMAU01021400">
    <property type="protein sequence ID" value="GFY31757.1"/>
    <property type="molecule type" value="Genomic_DNA"/>
</dbReference>
<comment type="caution">
    <text evidence="1">The sequence shown here is derived from an EMBL/GenBank/DDBJ whole genome shotgun (WGS) entry which is preliminary data.</text>
</comment>
<accession>A0A8X7BIL6</accession>
<organism evidence="1 2">
    <name type="scientific">Trichonephila clavipes</name>
    <name type="common">Golden silk orbweaver</name>
    <name type="synonym">Nephila clavipes</name>
    <dbReference type="NCBI Taxonomy" id="2585209"/>
    <lineage>
        <taxon>Eukaryota</taxon>
        <taxon>Metazoa</taxon>
        <taxon>Ecdysozoa</taxon>
        <taxon>Arthropoda</taxon>
        <taxon>Chelicerata</taxon>
        <taxon>Arachnida</taxon>
        <taxon>Araneae</taxon>
        <taxon>Araneomorphae</taxon>
        <taxon>Entelegynae</taxon>
        <taxon>Araneoidea</taxon>
        <taxon>Nephilidae</taxon>
        <taxon>Trichonephila</taxon>
    </lineage>
</organism>
<protein>
    <submittedName>
        <fullName evidence="1">Uncharacterized protein</fullName>
    </submittedName>
</protein>
<evidence type="ECO:0000313" key="1">
    <source>
        <dbReference type="EMBL" id="GFY31757.1"/>
    </source>
</evidence>
<reference evidence="1" key="1">
    <citation type="submission" date="2020-08" db="EMBL/GenBank/DDBJ databases">
        <title>Multicomponent nature underlies the extraordinary mechanical properties of spider dragline silk.</title>
        <authorList>
            <person name="Kono N."/>
            <person name="Nakamura H."/>
            <person name="Mori M."/>
            <person name="Yoshida Y."/>
            <person name="Ohtoshi R."/>
            <person name="Malay A.D."/>
            <person name="Moran D.A.P."/>
            <person name="Tomita M."/>
            <person name="Numata K."/>
            <person name="Arakawa K."/>
        </authorList>
    </citation>
    <scope>NUCLEOTIDE SEQUENCE</scope>
</reference>